<protein>
    <submittedName>
        <fullName evidence="1">Uncharacterized protein</fullName>
    </submittedName>
</protein>
<reference evidence="1" key="1">
    <citation type="journal article" date="2015" name="Nature">
        <title>Complex archaea that bridge the gap between prokaryotes and eukaryotes.</title>
        <authorList>
            <person name="Spang A."/>
            <person name="Saw J.H."/>
            <person name="Jorgensen S.L."/>
            <person name="Zaremba-Niedzwiedzka K."/>
            <person name="Martijn J."/>
            <person name="Lind A.E."/>
            <person name="van Eijk R."/>
            <person name="Schleper C."/>
            <person name="Guy L."/>
            <person name="Ettema T.J."/>
        </authorList>
    </citation>
    <scope>NUCLEOTIDE SEQUENCE</scope>
</reference>
<accession>A0A0F9GQQ0</accession>
<gene>
    <name evidence="1" type="ORF">LCGC14_2091720</name>
</gene>
<comment type="caution">
    <text evidence="1">The sequence shown here is derived from an EMBL/GenBank/DDBJ whole genome shotgun (WGS) entry which is preliminary data.</text>
</comment>
<dbReference type="EMBL" id="LAZR01025491">
    <property type="protein sequence ID" value="KKL71755.1"/>
    <property type="molecule type" value="Genomic_DNA"/>
</dbReference>
<proteinExistence type="predicted"/>
<organism evidence="1">
    <name type="scientific">marine sediment metagenome</name>
    <dbReference type="NCBI Taxonomy" id="412755"/>
    <lineage>
        <taxon>unclassified sequences</taxon>
        <taxon>metagenomes</taxon>
        <taxon>ecological metagenomes</taxon>
    </lineage>
</organism>
<name>A0A0F9GQQ0_9ZZZZ</name>
<dbReference type="AlphaFoldDB" id="A0A0F9GQQ0"/>
<sequence>MGTSEGKGDKNTNLAQTPKIDKAKLADGKEYELAPVNINILADLEDKFDIPFGELMGSGRIKPLRYLVYLRLKPNYPDITEEEVGKLIDINVLTKIIKMIGM</sequence>
<evidence type="ECO:0000313" key="1">
    <source>
        <dbReference type="EMBL" id="KKL71755.1"/>
    </source>
</evidence>